<accession>A0AAD7XLX8</accession>
<sequence length="444" mass="48867">MFNVASQQVDIVLFALAHFLRRGVLELVRFGWQWPNVSFSLAAWASLLTSFPFVATLLGLVLAVRLIRMPEGEMRREGPPLRGAMIHLPTCETRYELLGRRESASSLVVMAHGFSGDCSHTRPLAEEVVRRTGHCVLIYDLVGRGYSSCKDHDHTIELFVSQLAELLCALELYQPAHFVGISLGGGVVTEYARYFPSKVASLTLIASVGLPLCSAAHVLTKIPLIPDFMFRCALWSSVVAGLEHEWADQTNPKLETLIQSYRDRVATEPALGRSLLSTARHFPFESLADSFEAVGAQAFPVLLVWGDEDRTCPVENAHTIRSTYIPRATLVEVCGARHCVYLEHAGQVAHALNRFFADLKSKIPEEQQELRELAKNLAVSRAGAPSPNHRRALTPRKRSLAAAAGGAGPSSFRRKGSSCLDSAPPLPSILWKHPVIRRVTPPSL</sequence>
<evidence type="ECO:0000256" key="2">
    <source>
        <dbReference type="SAM" id="Phobius"/>
    </source>
</evidence>
<protein>
    <recommendedName>
        <fullName evidence="3">AB hydrolase-1 domain-containing protein</fullName>
    </recommendedName>
</protein>
<evidence type="ECO:0000256" key="1">
    <source>
        <dbReference type="SAM" id="MobiDB-lite"/>
    </source>
</evidence>
<keyword evidence="2" id="KW-0812">Transmembrane</keyword>
<dbReference type="PRINTS" id="PR00111">
    <property type="entry name" value="ABHYDROLASE"/>
</dbReference>
<evidence type="ECO:0000259" key="3">
    <source>
        <dbReference type="Pfam" id="PF00561"/>
    </source>
</evidence>
<proteinExistence type="predicted"/>
<dbReference type="EMBL" id="JAQMWT010000468">
    <property type="protein sequence ID" value="KAJ8600885.1"/>
    <property type="molecule type" value="Genomic_DNA"/>
</dbReference>
<dbReference type="AlphaFoldDB" id="A0AAD7XLX8"/>
<dbReference type="InterPro" id="IPR029058">
    <property type="entry name" value="AB_hydrolase_fold"/>
</dbReference>
<keyword evidence="2" id="KW-1133">Transmembrane helix</keyword>
<dbReference type="PANTHER" id="PTHR43689">
    <property type="entry name" value="HYDROLASE"/>
    <property type="match status" value="1"/>
</dbReference>
<feature type="transmembrane region" description="Helical" evidence="2">
    <location>
        <begin position="41"/>
        <end position="67"/>
    </location>
</feature>
<dbReference type="Gene3D" id="3.40.50.1820">
    <property type="entry name" value="alpha/beta hydrolase"/>
    <property type="match status" value="1"/>
</dbReference>
<comment type="caution">
    <text evidence="4">The sequence shown here is derived from an EMBL/GenBank/DDBJ whole genome shotgun (WGS) entry which is preliminary data.</text>
</comment>
<evidence type="ECO:0000313" key="5">
    <source>
        <dbReference type="Proteomes" id="UP001230188"/>
    </source>
</evidence>
<keyword evidence="2" id="KW-0472">Membrane</keyword>
<feature type="domain" description="AB hydrolase-1" evidence="3">
    <location>
        <begin position="107"/>
        <end position="345"/>
    </location>
</feature>
<name>A0AAD7XLX8_9STRA</name>
<dbReference type="SUPFAM" id="SSF53474">
    <property type="entry name" value="alpha/beta-Hydrolases"/>
    <property type="match status" value="1"/>
</dbReference>
<gene>
    <name evidence="4" type="ORF">CTAYLR_007006</name>
</gene>
<feature type="region of interest" description="Disordered" evidence="1">
    <location>
        <begin position="378"/>
        <end position="427"/>
    </location>
</feature>
<reference evidence="4" key="1">
    <citation type="submission" date="2023-01" db="EMBL/GenBank/DDBJ databases">
        <title>Metagenome sequencing of chrysophaentin producing Chrysophaeum taylorii.</title>
        <authorList>
            <person name="Davison J."/>
            <person name="Bewley C."/>
        </authorList>
    </citation>
    <scope>NUCLEOTIDE SEQUENCE</scope>
    <source>
        <strain evidence="4">NIES-1699</strain>
    </source>
</reference>
<dbReference type="Proteomes" id="UP001230188">
    <property type="component" value="Unassembled WGS sequence"/>
</dbReference>
<feature type="compositionally biased region" description="Basic residues" evidence="1">
    <location>
        <begin position="388"/>
        <end position="399"/>
    </location>
</feature>
<dbReference type="Pfam" id="PF00561">
    <property type="entry name" value="Abhydrolase_1"/>
    <property type="match status" value="1"/>
</dbReference>
<dbReference type="PANTHER" id="PTHR43689:SF8">
    <property type="entry name" value="ALPHA_BETA-HYDROLASES SUPERFAMILY PROTEIN"/>
    <property type="match status" value="1"/>
</dbReference>
<organism evidence="4 5">
    <name type="scientific">Chrysophaeum taylorii</name>
    <dbReference type="NCBI Taxonomy" id="2483200"/>
    <lineage>
        <taxon>Eukaryota</taxon>
        <taxon>Sar</taxon>
        <taxon>Stramenopiles</taxon>
        <taxon>Ochrophyta</taxon>
        <taxon>Pelagophyceae</taxon>
        <taxon>Pelagomonadales</taxon>
        <taxon>Pelagomonadaceae</taxon>
        <taxon>Chrysophaeum</taxon>
    </lineage>
</organism>
<keyword evidence="5" id="KW-1185">Reference proteome</keyword>
<dbReference type="InterPro" id="IPR000073">
    <property type="entry name" value="AB_hydrolase_1"/>
</dbReference>
<evidence type="ECO:0000313" key="4">
    <source>
        <dbReference type="EMBL" id="KAJ8600885.1"/>
    </source>
</evidence>